<feature type="transmembrane region" description="Helical" evidence="7">
    <location>
        <begin position="43"/>
        <end position="64"/>
    </location>
</feature>
<feature type="region of interest" description="Disordered" evidence="6">
    <location>
        <begin position="1"/>
        <end position="33"/>
    </location>
</feature>
<feature type="transmembrane region" description="Helical" evidence="7">
    <location>
        <begin position="469"/>
        <end position="489"/>
    </location>
</feature>
<name>A0A1Y1NDQ1_PHOPY</name>
<feature type="transmembrane region" description="Helical" evidence="7">
    <location>
        <begin position="329"/>
        <end position="349"/>
    </location>
</feature>
<evidence type="ECO:0000256" key="3">
    <source>
        <dbReference type="ARBA" id="ARBA00022692"/>
    </source>
</evidence>
<dbReference type="InParanoid" id="A0A1Y1NDQ1"/>
<evidence type="ECO:0000256" key="6">
    <source>
        <dbReference type="SAM" id="MobiDB-lite"/>
    </source>
</evidence>
<evidence type="ECO:0000256" key="5">
    <source>
        <dbReference type="ARBA" id="ARBA00023136"/>
    </source>
</evidence>
<dbReference type="InterPro" id="IPR008429">
    <property type="entry name" value="CLPTM1"/>
</dbReference>
<evidence type="ECO:0008006" key="11">
    <source>
        <dbReference type="Google" id="ProtNLM"/>
    </source>
</evidence>
<dbReference type="Proteomes" id="UP000327044">
    <property type="component" value="Unassembled WGS sequence"/>
</dbReference>
<evidence type="ECO:0000256" key="7">
    <source>
        <dbReference type="SAM" id="Phobius"/>
    </source>
</evidence>
<gene>
    <name evidence="9" type="ORF">PPYR_06688</name>
</gene>
<dbReference type="EMBL" id="VVIM01000005">
    <property type="protein sequence ID" value="KAB0798808.1"/>
    <property type="molecule type" value="Genomic_DNA"/>
</dbReference>
<evidence type="ECO:0000313" key="10">
    <source>
        <dbReference type="Proteomes" id="UP000327044"/>
    </source>
</evidence>
<sequence length="582" mass="67834">MSTNSNEDAKQENALSTAPVATDNQIASGNDPIQRQPSKLESFFAITKSLIIRALIIYFITSFFRSRPSTPTGTSTVPHSVAQNMFQNGTRMSLHIYISENFVHQFENSSLFWVQSNLIYGDFTSGNYQDGVYYYENVLQVTDRLRNNGSLFLHAYLTRYEQSPDPKSSNYAKNEVSYVTMQLNKYKKLKNSKTKNLITGETELEAQEERIVSHWHPNITINLVTDFTGWTFGGVPSPLDEYIKFTEDKLLYKPILFVNDFWNMAKDYKPLNDTLNLHVTFQPIGLFKWQIYAAQSMRQKWSLFGDTEGEQSDEEQDTLKETLLDTNPYLLGLTMFVSLLHSVFELLAFKNDIQFWNNRSSLEGLSVRSVLFGVFQTLIVLLYVLDNETNTLIRISCFIGLGIELWKINKVIDIKFENGRLCFKDKGSYVESSTRQYDELAFKYLSWVCFPLLAGYGVYALLYLEHKGWYSFVLSMLYGFLLTFGFIMMTPQLFINYKLKSVAHLPWRMLTYKFLNTFIDDMFAFVIKMPTMYRIGCFRDDIIFLVFLYQRWIYRVDKTRRNEFGYVAEQQENAAIEDKKTQ</sequence>
<dbReference type="OrthoDB" id="378564at2759"/>
<evidence type="ECO:0000313" key="9">
    <source>
        <dbReference type="EMBL" id="KAB0798808.1"/>
    </source>
</evidence>
<reference evidence="9 10" key="2">
    <citation type="journal article" date="2018" name="Elife">
        <title>Firefly genomes illuminate parallel origins of bioluminescence in beetles.</title>
        <authorList>
            <person name="Fallon T.R."/>
            <person name="Lower S.E."/>
            <person name="Chang C.H."/>
            <person name="Bessho-Uehara M."/>
            <person name="Martin G.J."/>
            <person name="Bewick A.J."/>
            <person name="Behringer M."/>
            <person name="Debat H.J."/>
            <person name="Wong I."/>
            <person name="Day J.C."/>
            <person name="Suvorov A."/>
            <person name="Silva C.J."/>
            <person name="Stanger-Hall K.F."/>
            <person name="Hall D.W."/>
            <person name="Schmitz R.J."/>
            <person name="Nelson D.R."/>
            <person name="Lewis S.M."/>
            <person name="Shigenobu S."/>
            <person name="Bybee S.M."/>
            <person name="Larracuente A.M."/>
            <person name="Oba Y."/>
            <person name="Weng J.K."/>
        </authorList>
    </citation>
    <scope>NUCLEOTIDE SEQUENCE [LARGE SCALE GENOMIC DNA]</scope>
    <source>
        <strain evidence="9">1611_PpyrPB1</strain>
        <tissue evidence="9">Whole body</tissue>
    </source>
</reference>
<reference evidence="8" key="1">
    <citation type="journal article" date="2016" name="Sci. Rep.">
        <title>Molecular characterization of firefly nuptial gifts: a multi-omics approach sheds light on postcopulatory sexual selection.</title>
        <authorList>
            <person name="Al-Wathiqui N."/>
            <person name="Fallon T.R."/>
            <person name="South A."/>
            <person name="Weng J.K."/>
            <person name="Lewis S.M."/>
        </authorList>
    </citation>
    <scope>NUCLEOTIDE SEQUENCE</scope>
</reference>
<dbReference type="AlphaFoldDB" id="A0A1Y1NDQ1"/>
<dbReference type="EMBL" id="GEZM01005952">
    <property type="protein sequence ID" value="JAV95849.1"/>
    <property type="molecule type" value="Transcribed_RNA"/>
</dbReference>
<dbReference type="GO" id="GO:0016020">
    <property type="term" value="C:membrane"/>
    <property type="evidence" value="ECO:0007669"/>
    <property type="project" value="UniProtKB-SubCell"/>
</dbReference>
<feature type="transmembrane region" description="Helical" evidence="7">
    <location>
        <begin position="444"/>
        <end position="463"/>
    </location>
</feature>
<keyword evidence="5 7" id="KW-0472">Membrane</keyword>
<feature type="transmembrane region" description="Helical" evidence="7">
    <location>
        <begin position="369"/>
        <end position="385"/>
    </location>
</feature>
<evidence type="ECO:0000256" key="1">
    <source>
        <dbReference type="ARBA" id="ARBA00004141"/>
    </source>
</evidence>
<proteinExistence type="inferred from homology"/>
<dbReference type="PANTHER" id="PTHR21347:SF14">
    <property type="entry name" value="LIPID SCRAMBLASE CLPTM1-RELATED"/>
    <property type="match status" value="1"/>
</dbReference>
<dbReference type="PANTHER" id="PTHR21347">
    <property type="entry name" value="CLEFT LIP AND PALATE ASSOCIATED TRANSMEMBRANE PROTEIN-RELATED"/>
    <property type="match status" value="1"/>
</dbReference>
<keyword evidence="4 7" id="KW-1133">Transmembrane helix</keyword>
<evidence type="ECO:0000256" key="4">
    <source>
        <dbReference type="ARBA" id="ARBA00022989"/>
    </source>
</evidence>
<keyword evidence="3 7" id="KW-0812">Transmembrane</keyword>
<evidence type="ECO:0000256" key="2">
    <source>
        <dbReference type="ARBA" id="ARBA00009310"/>
    </source>
</evidence>
<comment type="subcellular location">
    <subcellularLocation>
        <location evidence="1">Membrane</location>
        <topology evidence="1">Multi-pass membrane protein</topology>
    </subcellularLocation>
</comment>
<dbReference type="GO" id="GO:0012505">
    <property type="term" value="C:endomembrane system"/>
    <property type="evidence" value="ECO:0007669"/>
    <property type="project" value="TreeGrafter"/>
</dbReference>
<dbReference type="Pfam" id="PF05602">
    <property type="entry name" value="CLPTM1"/>
    <property type="match status" value="1"/>
</dbReference>
<organism evidence="8">
    <name type="scientific">Photinus pyralis</name>
    <name type="common">Common eastern firefly</name>
    <name type="synonym">Lampyris pyralis</name>
    <dbReference type="NCBI Taxonomy" id="7054"/>
    <lineage>
        <taxon>Eukaryota</taxon>
        <taxon>Metazoa</taxon>
        <taxon>Ecdysozoa</taxon>
        <taxon>Arthropoda</taxon>
        <taxon>Hexapoda</taxon>
        <taxon>Insecta</taxon>
        <taxon>Pterygota</taxon>
        <taxon>Neoptera</taxon>
        <taxon>Endopterygota</taxon>
        <taxon>Coleoptera</taxon>
        <taxon>Polyphaga</taxon>
        <taxon>Elateriformia</taxon>
        <taxon>Elateroidea</taxon>
        <taxon>Lampyridae</taxon>
        <taxon>Lampyrinae</taxon>
        <taxon>Photinus</taxon>
    </lineage>
</organism>
<keyword evidence="10" id="KW-1185">Reference proteome</keyword>
<reference evidence="9" key="3">
    <citation type="submission" date="2019-08" db="EMBL/GenBank/DDBJ databases">
        <authorList>
            <consortium name="Photinus pyralis genome working group"/>
            <person name="Fallon T.R."/>
            <person name="Sander Lower S.E."/>
            <person name="Weng J.-K."/>
        </authorList>
    </citation>
    <scope>NUCLEOTIDE SEQUENCE</scope>
    <source>
        <strain evidence="9">1611_PpyrPB1</strain>
        <tissue evidence="9">Whole body</tissue>
    </source>
</reference>
<dbReference type="FunCoup" id="A0A1Y1NDQ1">
    <property type="interactions" value="2220"/>
</dbReference>
<accession>A0A1Y1NDQ1</accession>
<comment type="similarity">
    <text evidence="2">Belongs to the CLPTM1 family.</text>
</comment>
<evidence type="ECO:0000313" key="8">
    <source>
        <dbReference type="EMBL" id="JAV95849.1"/>
    </source>
</evidence>
<protein>
    <recommendedName>
        <fullName evidence="11">Cleft lip and palate transmembrane protein 1</fullName>
    </recommendedName>
</protein>
<feature type="compositionally biased region" description="Polar residues" evidence="6">
    <location>
        <begin position="22"/>
        <end position="33"/>
    </location>
</feature>